<feature type="transmembrane region" description="Helical" evidence="1">
    <location>
        <begin position="73"/>
        <end position="103"/>
    </location>
</feature>
<feature type="transmembrane region" description="Helical" evidence="1">
    <location>
        <begin position="47"/>
        <end position="67"/>
    </location>
</feature>
<evidence type="ECO:0000313" key="2">
    <source>
        <dbReference type="EMBL" id="APZ05307.1"/>
    </source>
</evidence>
<dbReference type="RefSeq" id="WP_054804339.1">
    <property type="nucleotide sequence ID" value="NZ_CP019445.1"/>
</dbReference>
<feature type="transmembrane region" description="Helical" evidence="1">
    <location>
        <begin position="137"/>
        <end position="155"/>
    </location>
</feature>
<feature type="transmembrane region" description="Helical" evidence="1">
    <location>
        <begin position="20"/>
        <end position="35"/>
    </location>
</feature>
<sequence length="321" mass="36435">MSNKITDALDKIYSNRVNRVIIQIVLCFLGFIYGSQKAKEVLDPSDVPVLMQILAWCSFVLLARTLFYDRIALGIGAFAGFVWLMFYDAATMPFAAGTAAMVVHAYRSRYSLGRIHVWYLFVWLFAATAYANVNGAFSTVLGLLFWFILIGGIVFRKIHLKRQAREAHELELHIAHMEKLKQASQNPVEEPSSLEQQIYRLVNKYTLPDTLVVHLKGIVTLAEKILQCMKSDPRDVGPGRRFLERYLPLLEKIAARGQILSEQLSDEAQRQKAITELAVVLERVERAFMQQHQALLENDSLDLDAELLTLDNMLKADGFGK</sequence>
<dbReference type="Proteomes" id="UP000187148">
    <property type="component" value="Chromosome"/>
</dbReference>
<dbReference type="AlphaFoldDB" id="A0A807LD95"/>
<keyword evidence="1" id="KW-0812">Transmembrane</keyword>
<keyword evidence="1" id="KW-1133">Transmembrane helix</keyword>
<keyword evidence="3" id="KW-1185">Reference proteome</keyword>
<dbReference type="Pfam" id="PF10112">
    <property type="entry name" value="Halogen_Hydrol"/>
    <property type="match status" value="1"/>
</dbReference>
<evidence type="ECO:0000256" key="1">
    <source>
        <dbReference type="SAM" id="Phobius"/>
    </source>
</evidence>
<dbReference type="InterPro" id="IPR018770">
    <property type="entry name" value="ChloroindolylP_hydrolase"/>
</dbReference>
<dbReference type="EMBL" id="CP019445">
    <property type="protein sequence ID" value="APZ05307.1"/>
    <property type="molecule type" value="Genomic_DNA"/>
</dbReference>
<evidence type="ECO:0008006" key="4">
    <source>
        <dbReference type="Google" id="ProtNLM"/>
    </source>
</evidence>
<organism evidence="2 3">
    <name type="scientific">Kosakonia cowanii JCM 10956 = DSM 18146</name>
    <dbReference type="NCBI Taxonomy" id="1300165"/>
    <lineage>
        <taxon>Bacteria</taxon>
        <taxon>Pseudomonadati</taxon>
        <taxon>Pseudomonadota</taxon>
        <taxon>Gammaproteobacteria</taxon>
        <taxon>Enterobacterales</taxon>
        <taxon>Enterobacteriaceae</taxon>
        <taxon>Kosakonia</taxon>
    </lineage>
</organism>
<reference evidence="2 3" key="1">
    <citation type="submission" date="2017-01" db="EMBL/GenBank/DDBJ databases">
        <authorList>
            <person name="Cao J.-M."/>
        </authorList>
    </citation>
    <scope>NUCLEOTIDE SEQUENCE [LARGE SCALE GENOMIC DNA]</scope>
    <source>
        <strain evidence="2 3">888-76</strain>
    </source>
</reference>
<gene>
    <name evidence="2" type="ORF">BWI95_09685</name>
</gene>
<evidence type="ECO:0000313" key="3">
    <source>
        <dbReference type="Proteomes" id="UP000187148"/>
    </source>
</evidence>
<keyword evidence="1" id="KW-0472">Membrane</keyword>
<protein>
    <recommendedName>
        <fullName evidence="4">5-bromo-4-chloroindolyl phosphate hydrolysis protein</fullName>
    </recommendedName>
</protein>
<accession>A0A807LD95</accession>
<dbReference type="KEGG" id="kco:BWI95_09685"/>
<name>A0A807LD95_9ENTR</name>
<proteinExistence type="predicted"/>